<feature type="chain" id="PRO_5043329679" evidence="2">
    <location>
        <begin position="16"/>
        <end position="194"/>
    </location>
</feature>
<feature type="compositionally biased region" description="Basic and acidic residues" evidence="1">
    <location>
        <begin position="157"/>
        <end position="172"/>
    </location>
</feature>
<protein>
    <submittedName>
        <fullName evidence="3">Uncharacterized protein</fullName>
    </submittedName>
</protein>
<evidence type="ECO:0000256" key="2">
    <source>
        <dbReference type="SAM" id="SignalP"/>
    </source>
</evidence>
<feature type="region of interest" description="Disordered" evidence="1">
    <location>
        <begin position="128"/>
        <end position="194"/>
    </location>
</feature>
<dbReference type="AlphaFoldDB" id="A0AAW2GPF0"/>
<dbReference type="Proteomes" id="UP001430953">
    <property type="component" value="Unassembled WGS sequence"/>
</dbReference>
<accession>A0AAW2GPF0</accession>
<evidence type="ECO:0000256" key="1">
    <source>
        <dbReference type="SAM" id="MobiDB-lite"/>
    </source>
</evidence>
<sequence>MSILLFFFFCRKIRSFFINCNSFPFECSEDHFQCVVNRADCRIDEKELSTQKEQTPGFFFYTQPPLSLIRVSSFSGIPWRSLLCQPTLMTLSYKRPSDEVIDCENERDVNLNEKEADNNSIVNLISRGGKSTVADRERDESLNDGDDDDDDDDGDDDGGRPRTGGEKNEERRRRGGAAGESRDNANRREMVYMM</sequence>
<proteinExistence type="predicted"/>
<feature type="signal peptide" evidence="2">
    <location>
        <begin position="1"/>
        <end position="15"/>
    </location>
</feature>
<feature type="compositionally biased region" description="Basic and acidic residues" evidence="1">
    <location>
        <begin position="180"/>
        <end position="194"/>
    </location>
</feature>
<evidence type="ECO:0000313" key="3">
    <source>
        <dbReference type="EMBL" id="KAL0128956.1"/>
    </source>
</evidence>
<organism evidence="3 4">
    <name type="scientific">Cardiocondyla obscurior</name>
    <dbReference type="NCBI Taxonomy" id="286306"/>
    <lineage>
        <taxon>Eukaryota</taxon>
        <taxon>Metazoa</taxon>
        <taxon>Ecdysozoa</taxon>
        <taxon>Arthropoda</taxon>
        <taxon>Hexapoda</taxon>
        <taxon>Insecta</taxon>
        <taxon>Pterygota</taxon>
        <taxon>Neoptera</taxon>
        <taxon>Endopterygota</taxon>
        <taxon>Hymenoptera</taxon>
        <taxon>Apocrita</taxon>
        <taxon>Aculeata</taxon>
        <taxon>Formicoidea</taxon>
        <taxon>Formicidae</taxon>
        <taxon>Myrmicinae</taxon>
        <taxon>Cardiocondyla</taxon>
    </lineage>
</organism>
<comment type="caution">
    <text evidence="3">The sequence shown here is derived from an EMBL/GenBank/DDBJ whole genome shotgun (WGS) entry which is preliminary data.</text>
</comment>
<evidence type="ECO:0000313" key="4">
    <source>
        <dbReference type="Proteomes" id="UP001430953"/>
    </source>
</evidence>
<keyword evidence="4" id="KW-1185">Reference proteome</keyword>
<name>A0AAW2GPF0_9HYME</name>
<keyword evidence="2" id="KW-0732">Signal</keyword>
<reference evidence="3 4" key="1">
    <citation type="submission" date="2023-03" db="EMBL/GenBank/DDBJ databases">
        <title>High recombination rates correlate with genetic variation in Cardiocondyla obscurior ants.</title>
        <authorList>
            <person name="Errbii M."/>
        </authorList>
    </citation>
    <scope>NUCLEOTIDE SEQUENCE [LARGE SCALE GENOMIC DNA]</scope>
    <source>
        <strain evidence="3">Alpha-2009</strain>
        <tissue evidence="3">Whole body</tissue>
    </source>
</reference>
<feature type="compositionally biased region" description="Acidic residues" evidence="1">
    <location>
        <begin position="142"/>
        <end position="156"/>
    </location>
</feature>
<dbReference type="EMBL" id="JADYXP020000003">
    <property type="protein sequence ID" value="KAL0128956.1"/>
    <property type="molecule type" value="Genomic_DNA"/>
</dbReference>
<gene>
    <name evidence="3" type="ORF">PUN28_003970</name>
</gene>